<evidence type="ECO:0000256" key="9">
    <source>
        <dbReference type="PIRSR" id="PIRSR602401-1"/>
    </source>
</evidence>
<keyword evidence="7 9" id="KW-0408">Iron</keyword>
<dbReference type="GO" id="GO:0016705">
    <property type="term" value="F:oxidoreductase activity, acting on paired donors, with incorporation or reduction of molecular oxygen"/>
    <property type="evidence" value="ECO:0007669"/>
    <property type="project" value="InterPro"/>
</dbReference>
<proteinExistence type="inferred from homology"/>
<keyword evidence="4 9" id="KW-0349">Heme</keyword>
<dbReference type="InterPro" id="IPR001128">
    <property type="entry name" value="Cyt_P450"/>
</dbReference>
<comment type="cofactor">
    <cofactor evidence="1 9">
        <name>heme</name>
        <dbReference type="ChEBI" id="CHEBI:30413"/>
    </cofactor>
</comment>
<dbReference type="PRINTS" id="PR00385">
    <property type="entry name" value="P450"/>
</dbReference>
<evidence type="ECO:0000256" key="6">
    <source>
        <dbReference type="ARBA" id="ARBA00023002"/>
    </source>
</evidence>
<dbReference type="InterPro" id="IPR036396">
    <property type="entry name" value="Cyt_P450_sf"/>
</dbReference>
<evidence type="ECO:0000256" key="3">
    <source>
        <dbReference type="ARBA" id="ARBA00010617"/>
    </source>
</evidence>
<evidence type="ECO:0000313" key="10">
    <source>
        <dbReference type="EMBL" id="THH32439.1"/>
    </source>
</evidence>
<evidence type="ECO:0000256" key="2">
    <source>
        <dbReference type="ARBA" id="ARBA00005179"/>
    </source>
</evidence>
<dbReference type="InterPro" id="IPR002401">
    <property type="entry name" value="Cyt_P450_E_grp-I"/>
</dbReference>
<evidence type="ECO:0000256" key="1">
    <source>
        <dbReference type="ARBA" id="ARBA00001971"/>
    </source>
</evidence>
<dbReference type="PRINTS" id="PR00463">
    <property type="entry name" value="EP450I"/>
</dbReference>
<evidence type="ECO:0000313" key="11">
    <source>
        <dbReference type="Proteomes" id="UP000308730"/>
    </source>
</evidence>
<dbReference type="GO" id="GO:0020037">
    <property type="term" value="F:heme binding"/>
    <property type="evidence" value="ECO:0007669"/>
    <property type="project" value="InterPro"/>
</dbReference>
<dbReference type="EMBL" id="SGPM01000022">
    <property type="protein sequence ID" value="THH32439.1"/>
    <property type="molecule type" value="Genomic_DNA"/>
</dbReference>
<reference evidence="10 11" key="1">
    <citation type="submission" date="2019-02" db="EMBL/GenBank/DDBJ databases">
        <title>Genome sequencing of the rare red list fungi Antrodiella citrinella (Flaviporus citrinellus).</title>
        <authorList>
            <person name="Buettner E."/>
            <person name="Kellner H."/>
        </authorList>
    </citation>
    <scope>NUCLEOTIDE SEQUENCE [LARGE SCALE GENOMIC DNA]</scope>
    <source>
        <strain evidence="10 11">DSM 108506</strain>
    </source>
</reference>
<feature type="binding site" description="axial binding residue" evidence="9">
    <location>
        <position position="179"/>
    </location>
    <ligand>
        <name>heme</name>
        <dbReference type="ChEBI" id="CHEBI:30413"/>
    </ligand>
    <ligandPart>
        <name>Fe</name>
        <dbReference type="ChEBI" id="CHEBI:18248"/>
    </ligandPart>
</feature>
<dbReference type="OrthoDB" id="2755091at2759"/>
<evidence type="ECO:0000256" key="8">
    <source>
        <dbReference type="ARBA" id="ARBA00023033"/>
    </source>
</evidence>
<evidence type="ECO:0000256" key="5">
    <source>
        <dbReference type="ARBA" id="ARBA00022723"/>
    </source>
</evidence>
<gene>
    <name evidence="10" type="ORF">EUX98_g1780</name>
</gene>
<protein>
    <recommendedName>
        <fullName evidence="12">Cytochrome P450</fullName>
    </recommendedName>
</protein>
<keyword evidence="6" id="KW-0560">Oxidoreductase</keyword>
<dbReference type="AlphaFoldDB" id="A0A4S4N0N9"/>
<evidence type="ECO:0000256" key="4">
    <source>
        <dbReference type="ARBA" id="ARBA00022617"/>
    </source>
</evidence>
<keyword evidence="8" id="KW-0503">Monooxygenase</keyword>
<comment type="similarity">
    <text evidence="3">Belongs to the cytochrome P450 family.</text>
</comment>
<accession>A0A4S4N0N9</accession>
<comment type="pathway">
    <text evidence="2">Secondary metabolite biosynthesis.</text>
</comment>
<organism evidence="10 11">
    <name type="scientific">Antrodiella citrinella</name>
    <dbReference type="NCBI Taxonomy" id="2447956"/>
    <lineage>
        <taxon>Eukaryota</taxon>
        <taxon>Fungi</taxon>
        <taxon>Dikarya</taxon>
        <taxon>Basidiomycota</taxon>
        <taxon>Agaricomycotina</taxon>
        <taxon>Agaricomycetes</taxon>
        <taxon>Polyporales</taxon>
        <taxon>Steccherinaceae</taxon>
        <taxon>Antrodiella</taxon>
    </lineage>
</organism>
<dbReference type="InterPro" id="IPR050121">
    <property type="entry name" value="Cytochrome_P450_monoxygenase"/>
</dbReference>
<evidence type="ECO:0000256" key="7">
    <source>
        <dbReference type="ARBA" id="ARBA00023004"/>
    </source>
</evidence>
<comment type="caution">
    <text evidence="10">The sequence shown here is derived from an EMBL/GenBank/DDBJ whole genome shotgun (WGS) entry which is preliminary data.</text>
</comment>
<dbReference type="PANTHER" id="PTHR24305:SF166">
    <property type="entry name" value="CYTOCHROME P450 12A4, MITOCHONDRIAL-RELATED"/>
    <property type="match status" value="1"/>
</dbReference>
<dbReference type="Gene3D" id="1.10.630.10">
    <property type="entry name" value="Cytochrome P450"/>
    <property type="match status" value="1"/>
</dbReference>
<dbReference type="SUPFAM" id="SSF48264">
    <property type="entry name" value="Cytochrome P450"/>
    <property type="match status" value="1"/>
</dbReference>
<dbReference type="Proteomes" id="UP000308730">
    <property type="component" value="Unassembled WGS sequence"/>
</dbReference>
<name>A0A4S4N0N9_9APHY</name>
<dbReference type="Pfam" id="PF00067">
    <property type="entry name" value="p450"/>
    <property type="match status" value="1"/>
</dbReference>
<dbReference type="GO" id="GO:0005506">
    <property type="term" value="F:iron ion binding"/>
    <property type="evidence" value="ECO:0007669"/>
    <property type="project" value="InterPro"/>
</dbReference>
<evidence type="ECO:0008006" key="12">
    <source>
        <dbReference type="Google" id="ProtNLM"/>
    </source>
</evidence>
<dbReference type="GO" id="GO:0004497">
    <property type="term" value="F:monooxygenase activity"/>
    <property type="evidence" value="ECO:0007669"/>
    <property type="project" value="UniProtKB-KW"/>
</dbReference>
<keyword evidence="11" id="KW-1185">Reference proteome</keyword>
<keyword evidence="5 9" id="KW-0479">Metal-binding</keyword>
<sequence>MLQNNEDGHDSVSTPLYDVVAEASLVIAAGSDTTSLALSNILYLLMRYPQAYKRLQEEVDKFYPHGENALDSAFHPEMMFLEAVINEALRLYPVVPSGVQRFVEREGAMISSSYIPPGTSVRVHTWSVQRDPRNFFPSPNEFWPERWLIAEKPSLHADVTPFIHNPNAFIPFSFGPANCVGKSLALKEMRTVLCHLLQQVDIRFAKGFDPTQWDDHLEDCLTLEVGKLPVVITPRNGSV</sequence>
<dbReference type="PANTHER" id="PTHR24305">
    <property type="entry name" value="CYTOCHROME P450"/>
    <property type="match status" value="1"/>
</dbReference>